<reference evidence="2" key="1">
    <citation type="submission" date="2014-11" db="EMBL/GenBank/DDBJ databases">
        <authorList>
            <person name="Amaro Gonzalez C."/>
        </authorList>
    </citation>
    <scope>NUCLEOTIDE SEQUENCE</scope>
</reference>
<dbReference type="AlphaFoldDB" id="A0A0E9XJ83"/>
<evidence type="ECO:0000313" key="2">
    <source>
        <dbReference type="EMBL" id="JAI02507.1"/>
    </source>
</evidence>
<dbReference type="EMBL" id="GBXM01006071">
    <property type="protein sequence ID" value="JAI02507.1"/>
    <property type="molecule type" value="Transcribed_RNA"/>
</dbReference>
<proteinExistence type="predicted"/>
<feature type="transmembrane region" description="Helical" evidence="1">
    <location>
        <begin position="6"/>
        <end position="29"/>
    </location>
</feature>
<keyword evidence="1" id="KW-0472">Membrane</keyword>
<keyword evidence="1" id="KW-1133">Transmembrane helix</keyword>
<evidence type="ECO:0000256" key="1">
    <source>
        <dbReference type="SAM" id="Phobius"/>
    </source>
</evidence>
<sequence>MDSEGVLWYICISVYICIYCIFVSDILYLL</sequence>
<name>A0A0E9XJ83_ANGAN</name>
<reference evidence="2" key="2">
    <citation type="journal article" date="2015" name="Fish Shellfish Immunol.">
        <title>Early steps in the European eel (Anguilla anguilla)-Vibrio vulnificus interaction in the gills: Role of the RtxA13 toxin.</title>
        <authorList>
            <person name="Callol A."/>
            <person name="Pajuelo D."/>
            <person name="Ebbesson L."/>
            <person name="Teles M."/>
            <person name="MacKenzie S."/>
            <person name="Amaro C."/>
        </authorList>
    </citation>
    <scope>NUCLEOTIDE SEQUENCE</scope>
</reference>
<organism evidence="2">
    <name type="scientific">Anguilla anguilla</name>
    <name type="common">European freshwater eel</name>
    <name type="synonym">Muraena anguilla</name>
    <dbReference type="NCBI Taxonomy" id="7936"/>
    <lineage>
        <taxon>Eukaryota</taxon>
        <taxon>Metazoa</taxon>
        <taxon>Chordata</taxon>
        <taxon>Craniata</taxon>
        <taxon>Vertebrata</taxon>
        <taxon>Euteleostomi</taxon>
        <taxon>Actinopterygii</taxon>
        <taxon>Neopterygii</taxon>
        <taxon>Teleostei</taxon>
        <taxon>Anguilliformes</taxon>
        <taxon>Anguillidae</taxon>
        <taxon>Anguilla</taxon>
    </lineage>
</organism>
<protein>
    <submittedName>
        <fullName evidence="2">Uncharacterized protein</fullName>
    </submittedName>
</protein>
<accession>A0A0E9XJ83</accession>
<keyword evidence="1" id="KW-0812">Transmembrane</keyword>